<feature type="chain" id="PRO_5047015749" description="Lipoprotein" evidence="1">
    <location>
        <begin position="26"/>
        <end position="119"/>
    </location>
</feature>
<proteinExistence type="predicted"/>
<keyword evidence="1" id="KW-0732">Signal</keyword>
<dbReference type="EMBL" id="JAGIOF010000001">
    <property type="protein sequence ID" value="MBP2387377.1"/>
    <property type="molecule type" value="Genomic_DNA"/>
</dbReference>
<reference evidence="2 3" key="1">
    <citation type="submission" date="2021-03" db="EMBL/GenBank/DDBJ databases">
        <title>Sequencing the genomes of 1000 actinobacteria strains.</title>
        <authorList>
            <person name="Klenk H.-P."/>
        </authorList>
    </citation>
    <scope>NUCLEOTIDE SEQUENCE [LARGE SCALE GENOMIC DNA]</scope>
    <source>
        <strain evidence="2 3">DSM 15797</strain>
    </source>
</reference>
<protein>
    <recommendedName>
        <fullName evidence="4">Lipoprotein</fullName>
    </recommendedName>
</protein>
<feature type="signal peptide" evidence="1">
    <location>
        <begin position="1"/>
        <end position="25"/>
    </location>
</feature>
<evidence type="ECO:0000313" key="2">
    <source>
        <dbReference type="EMBL" id="MBP2387377.1"/>
    </source>
</evidence>
<organism evidence="2 3">
    <name type="scientific">Paeniglutamicibacter kerguelensis</name>
    <dbReference type="NCBI Taxonomy" id="254788"/>
    <lineage>
        <taxon>Bacteria</taxon>
        <taxon>Bacillati</taxon>
        <taxon>Actinomycetota</taxon>
        <taxon>Actinomycetes</taxon>
        <taxon>Micrococcales</taxon>
        <taxon>Micrococcaceae</taxon>
        <taxon>Paeniglutamicibacter</taxon>
    </lineage>
</organism>
<dbReference type="RefSeq" id="WP_209999588.1">
    <property type="nucleotide sequence ID" value="NZ_BAAAJY010000009.1"/>
</dbReference>
<keyword evidence="3" id="KW-1185">Reference proteome</keyword>
<name>A0ABS4XFZ2_9MICC</name>
<dbReference type="Proteomes" id="UP001296993">
    <property type="component" value="Unassembled WGS sequence"/>
</dbReference>
<sequence>MRILLPKMPVFAAAAVLLVSLTGCAGIADTASSAASSAATQLADGAKKEMIKTVCSPIKDGTINAGDLKILNSMVDAVREGGLPKEIVNALDDVAAAGDNVPADAQANLVAACDNALAS</sequence>
<accession>A0ABS4XFZ2</accession>
<evidence type="ECO:0000256" key="1">
    <source>
        <dbReference type="SAM" id="SignalP"/>
    </source>
</evidence>
<comment type="caution">
    <text evidence="2">The sequence shown here is derived from an EMBL/GenBank/DDBJ whole genome shotgun (WGS) entry which is preliminary data.</text>
</comment>
<dbReference type="PROSITE" id="PS51257">
    <property type="entry name" value="PROKAR_LIPOPROTEIN"/>
    <property type="match status" value="1"/>
</dbReference>
<gene>
    <name evidence="2" type="ORF">JOF47_002888</name>
</gene>
<evidence type="ECO:0000313" key="3">
    <source>
        <dbReference type="Proteomes" id="UP001296993"/>
    </source>
</evidence>
<evidence type="ECO:0008006" key="4">
    <source>
        <dbReference type="Google" id="ProtNLM"/>
    </source>
</evidence>